<feature type="compositionally biased region" description="Polar residues" evidence="1">
    <location>
        <begin position="68"/>
        <end position="89"/>
    </location>
</feature>
<feature type="compositionally biased region" description="Low complexity" evidence="1">
    <location>
        <begin position="44"/>
        <end position="67"/>
    </location>
</feature>
<evidence type="ECO:0000313" key="2">
    <source>
        <dbReference type="EMBL" id="KAK9812114.1"/>
    </source>
</evidence>
<feature type="compositionally biased region" description="Polar residues" evidence="1">
    <location>
        <begin position="107"/>
        <end position="128"/>
    </location>
</feature>
<keyword evidence="3" id="KW-1185">Reference proteome</keyword>
<feature type="compositionally biased region" description="Polar residues" evidence="1">
    <location>
        <begin position="167"/>
        <end position="182"/>
    </location>
</feature>
<organism evidence="2 3">
    <name type="scientific">Symbiochloris irregularis</name>
    <dbReference type="NCBI Taxonomy" id="706552"/>
    <lineage>
        <taxon>Eukaryota</taxon>
        <taxon>Viridiplantae</taxon>
        <taxon>Chlorophyta</taxon>
        <taxon>core chlorophytes</taxon>
        <taxon>Trebouxiophyceae</taxon>
        <taxon>Trebouxiales</taxon>
        <taxon>Trebouxiaceae</taxon>
        <taxon>Symbiochloris</taxon>
    </lineage>
</organism>
<accession>A0AAW1PW34</accession>
<feature type="compositionally biased region" description="Low complexity" evidence="1">
    <location>
        <begin position="184"/>
        <end position="200"/>
    </location>
</feature>
<dbReference type="Proteomes" id="UP001465755">
    <property type="component" value="Unassembled WGS sequence"/>
</dbReference>
<feature type="compositionally biased region" description="Low complexity" evidence="1">
    <location>
        <begin position="441"/>
        <end position="461"/>
    </location>
</feature>
<gene>
    <name evidence="2" type="ORF">WJX73_008122</name>
</gene>
<name>A0AAW1PW34_9CHLO</name>
<feature type="region of interest" description="Disordered" evidence="1">
    <location>
        <begin position="1"/>
        <end position="528"/>
    </location>
</feature>
<proteinExistence type="predicted"/>
<evidence type="ECO:0000313" key="3">
    <source>
        <dbReference type="Proteomes" id="UP001465755"/>
    </source>
</evidence>
<feature type="compositionally biased region" description="Basic and acidic residues" evidence="1">
    <location>
        <begin position="94"/>
        <end position="104"/>
    </location>
</feature>
<sequence length="662" mass="68759">MRQLGVSSVADGGPSRGRSLHASPLGSPRAGKAGEFMPMRLTERQQLALALEESLKASQPQPQSSPSKNNTGSGESSATRVRNGASQPAQLRRSSSEAAKRSSEKANTSQAPVQRTFSAGSDTESSAGPSGRPEPSFSPRRDTVEANTFGEPDKDGSFSDTSRHSHSTSLPSTPRGQGQGQRVATDSADSASPCASPAHSQGPCKAAPAEDEEDKSQRSSAGAFTDVQDTSLQPGTEKVLAEQADLKPVSVELVLEERPGSADASKGTSSAPSSQKRGLDVIVKEEPSGSKKRRTLEDGTPSVAHKPEVKEEPCLDPVTPGKSKRDSQQPGTADSPSDTVRDASDACNLDQPPHHSADVRTPPLSTAKPRAPSPSPEGGGSGSEEGKRDPASTDYAPTPAPRKLIVRKPGSTKPGSTKLGGAKSGSTPRRSGRVAALDSEPASPIAVASPSAAAATASTAPFGRAQPQPRASLAARKLRSQEPAPEVMDPFARPPVPTKKGSRDAAARVASGDLGHQRSSDQQRVKGDLATAGASMRIEAEMGHLGGPAPTSPFAGWPVPAHLERQPSAVLSENLLQVSKSLDALHERGSFMSACSKLHRSSTSGGLQMQASLPPLFRGSSNVHRLQSAYEDMLQRQALEREAVDGVAGYLCPPQALEGSDS</sequence>
<feature type="compositionally biased region" description="Basic and acidic residues" evidence="1">
    <location>
        <begin position="151"/>
        <end position="163"/>
    </location>
</feature>
<dbReference type="AlphaFoldDB" id="A0AAW1PW34"/>
<reference evidence="2 3" key="1">
    <citation type="journal article" date="2024" name="Nat. Commun.">
        <title>Phylogenomics reveals the evolutionary origins of lichenization in chlorophyte algae.</title>
        <authorList>
            <person name="Puginier C."/>
            <person name="Libourel C."/>
            <person name="Otte J."/>
            <person name="Skaloud P."/>
            <person name="Haon M."/>
            <person name="Grisel S."/>
            <person name="Petersen M."/>
            <person name="Berrin J.G."/>
            <person name="Delaux P.M."/>
            <person name="Dal Grande F."/>
            <person name="Keller J."/>
        </authorList>
    </citation>
    <scope>NUCLEOTIDE SEQUENCE [LARGE SCALE GENOMIC DNA]</scope>
    <source>
        <strain evidence="2 3">SAG 2036</strain>
    </source>
</reference>
<evidence type="ECO:0000256" key="1">
    <source>
        <dbReference type="SAM" id="MobiDB-lite"/>
    </source>
</evidence>
<feature type="compositionally biased region" description="Polar residues" evidence="1">
    <location>
        <begin position="266"/>
        <end position="276"/>
    </location>
</feature>
<protein>
    <submittedName>
        <fullName evidence="2">Uncharacterized protein</fullName>
    </submittedName>
</protein>
<feature type="compositionally biased region" description="Polar residues" evidence="1">
    <location>
        <begin position="328"/>
        <end position="338"/>
    </location>
</feature>
<comment type="caution">
    <text evidence="2">The sequence shown here is derived from an EMBL/GenBank/DDBJ whole genome shotgun (WGS) entry which is preliminary data.</text>
</comment>
<feature type="compositionally biased region" description="Basic and acidic residues" evidence="1">
    <location>
        <begin position="515"/>
        <end position="527"/>
    </location>
</feature>
<feature type="compositionally biased region" description="Polar residues" evidence="1">
    <location>
        <begin position="218"/>
        <end position="234"/>
    </location>
</feature>
<dbReference type="EMBL" id="JALJOQ010000009">
    <property type="protein sequence ID" value="KAK9812114.1"/>
    <property type="molecule type" value="Genomic_DNA"/>
</dbReference>
<feature type="compositionally biased region" description="Basic and acidic residues" evidence="1">
    <location>
        <begin position="277"/>
        <end position="289"/>
    </location>
</feature>